<accession>A0A6C0IUB3</accession>
<dbReference type="AlphaFoldDB" id="A0A6C0IUB3"/>
<dbReference type="EMBL" id="MN740267">
    <property type="protein sequence ID" value="QHT96808.1"/>
    <property type="molecule type" value="Genomic_DNA"/>
</dbReference>
<proteinExistence type="predicted"/>
<organism evidence="1">
    <name type="scientific">viral metagenome</name>
    <dbReference type="NCBI Taxonomy" id="1070528"/>
    <lineage>
        <taxon>unclassified sequences</taxon>
        <taxon>metagenomes</taxon>
        <taxon>organismal metagenomes</taxon>
    </lineage>
</organism>
<sequence>MATKRMSITAGFTRLHELLMRISPWVASHMRPNTTIHRLYDQCVQQMMECSSTTKNNRRLVQNAIDFELRSLDRLRHKCLYHKQHEWVVWLEGHKINLRFIRKSKMLI</sequence>
<evidence type="ECO:0000313" key="1">
    <source>
        <dbReference type="EMBL" id="QHT96808.1"/>
    </source>
</evidence>
<reference evidence="1" key="1">
    <citation type="journal article" date="2020" name="Nature">
        <title>Giant virus diversity and host interactions through global metagenomics.</title>
        <authorList>
            <person name="Schulz F."/>
            <person name="Roux S."/>
            <person name="Paez-Espino D."/>
            <person name="Jungbluth S."/>
            <person name="Walsh D.A."/>
            <person name="Denef V.J."/>
            <person name="McMahon K.D."/>
            <person name="Konstantinidis K.T."/>
            <person name="Eloe-Fadrosh E.A."/>
            <person name="Kyrpides N.C."/>
            <person name="Woyke T."/>
        </authorList>
    </citation>
    <scope>NUCLEOTIDE SEQUENCE</scope>
    <source>
        <strain evidence="1">GVMAG-M-3300024336-7</strain>
    </source>
</reference>
<protein>
    <submittedName>
        <fullName evidence="1">Uncharacterized protein</fullName>
    </submittedName>
</protein>
<name>A0A6C0IUB3_9ZZZZ</name>